<dbReference type="AlphaFoldDB" id="A0A5B0RJ75"/>
<organism evidence="2 3">
    <name type="scientific">Puccinia graminis f. sp. tritici</name>
    <dbReference type="NCBI Taxonomy" id="56615"/>
    <lineage>
        <taxon>Eukaryota</taxon>
        <taxon>Fungi</taxon>
        <taxon>Dikarya</taxon>
        <taxon>Basidiomycota</taxon>
        <taxon>Pucciniomycotina</taxon>
        <taxon>Pucciniomycetes</taxon>
        <taxon>Pucciniales</taxon>
        <taxon>Pucciniaceae</taxon>
        <taxon>Puccinia</taxon>
    </lineage>
</organism>
<evidence type="ECO:0000313" key="1">
    <source>
        <dbReference type="EMBL" id="KAA1124982.1"/>
    </source>
</evidence>
<sequence length="72" mass="7832">MDPAAPGAWRGAGAPAGVRARRRTLAPPIRQLADRTWPRRPVSASRPFRVYGLGFPARIRQLAAGDGTRIDQ</sequence>
<dbReference type="EMBL" id="VDEP01000193">
    <property type="protein sequence ID" value="KAA1124983.1"/>
    <property type="molecule type" value="Genomic_DNA"/>
</dbReference>
<comment type="caution">
    <text evidence="2">The sequence shown here is derived from an EMBL/GenBank/DDBJ whole genome shotgun (WGS) entry which is preliminary data.</text>
</comment>
<proteinExistence type="predicted"/>
<reference evidence="2 3" key="1">
    <citation type="submission" date="2019-05" db="EMBL/GenBank/DDBJ databases">
        <title>Emergence of the Ug99 lineage of the wheat stem rust pathogen through somatic hybridization.</title>
        <authorList>
            <person name="Li F."/>
            <person name="Upadhyaya N.M."/>
            <person name="Sperschneider J."/>
            <person name="Matny O."/>
            <person name="Nguyen-Phuc H."/>
            <person name="Mago R."/>
            <person name="Raley C."/>
            <person name="Miller M.E."/>
            <person name="Silverstein K.A.T."/>
            <person name="Henningsen E."/>
            <person name="Hirsch C.D."/>
            <person name="Visser B."/>
            <person name="Pretorius Z.A."/>
            <person name="Steffenson B.J."/>
            <person name="Schwessinger B."/>
            <person name="Dodds P.N."/>
            <person name="Figueroa M."/>
        </authorList>
    </citation>
    <scope>NUCLEOTIDE SEQUENCE [LARGE SCALE GENOMIC DNA]</scope>
    <source>
        <strain evidence="2 3">Ug99</strain>
    </source>
</reference>
<gene>
    <name evidence="1" type="ORF">PGTUg99_002496</name>
    <name evidence="2" type="ORF">PGTUg99_003280</name>
</gene>
<name>A0A5B0RJ75_PUCGR</name>
<protein>
    <submittedName>
        <fullName evidence="2">Uncharacterized protein</fullName>
    </submittedName>
</protein>
<dbReference type="Proteomes" id="UP000325313">
    <property type="component" value="Unassembled WGS sequence"/>
</dbReference>
<evidence type="ECO:0000313" key="2">
    <source>
        <dbReference type="EMBL" id="KAA1124983.1"/>
    </source>
</evidence>
<evidence type="ECO:0000313" key="3">
    <source>
        <dbReference type="Proteomes" id="UP000325313"/>
    </source>
</evidence>
<accession>A0A5B0RJ75</accession>
<dbReference type="EMBL" id="VDEP01000193">
    <property type="protein sequence ID" value="KAA1124982.1"/>
    <property type="molecule type" value="Genomic_DNA"/>
</dbReference>